<dbReference type="PANTHER" id="PTHR43280">
    <property type="entry name" value="ARAC-FAMILY TRANSCRIPTIONAL REGULATOR"/>
    <property type="match status" value="1"/>
</dbReference>
<feature type="transmembrane region" description="Helical" evidence="4">
    <location>
        <begin position="97"/>
        <end position="117"/>
    </location>
</feature>
<evidence type="ECO:0000313" key="7">
    <source>
        <dbReference type="Proteomes" id="UP001239782"/>
    </source>
</evidence>
<dbReference type="Pfam" id="PF12833">
    <property type="entry name" value="HTH_18"/>
    <property type="match status" value="1"/>
</dbReference>
<feature type="transmembrane region" description="Helical" evidence="4">
    <location>
        <begin position="68"/>
        <end position="85"/>
    </location>
</feature>
<sequence length="408" mass="45923">MNSTFLGVIYFVGFSHALMLSLVLWRKSSAGSAGRLLAIIGLVIGYKLFEGAALFTGLFRWVPHAMDLLPGEVLVLGPLILAYVSKVTSASYFNHKYWPAHFLPAAALWLFNSPAVFTSGSNKIQMWENVLNASHNTYAPLFIFVLLLSIKAHLATYLWLSWRQINQFSIASRTLRADQSQQLLQQQRFIVIAFFVLEAIWVLLFLAQQFAQIGALGVVSDIWLLLVASMVLALGYIGLQQPDLVFSNEERKLTEQISASNKAQSDEKESSNVKYFHSSLPDSAALALSKELEDAIREQQLFLNEKLTLTDLAKATGIKAHTLSQVISQVMQSNFYKLINGFRIQYAVELIEQIDLQWSMERIAYESGFNNRVTFSKAFKEFMACTPSAYKKKFLEEGSKSNDQQQSN</sequence>
<dbReference type="PROSITE" id="PS00041">
    <property type="entry name" value="HTH_ARAC_FAMILY_1"/>
    <property type="match status" value="1"/>
</dbReference>
<dbReference type="PROSITE" id="PS01124">
    <property type="entry name" value="HTH_ARAC_FAMILY_2"/>
    <property type="match status" value="1"/>
</dbReference>
<keyword evidence="4" id="KW-1133">Transmembrane helix</keyword>
<evidence type="ECO:0000256" key="4">
    <source>
        <dbReference type="SAM" id="Phobius"/>
    </source>
</evidence>
<evidence type="ECO:0000259" key="5">
    <source>
        <dbReference type="PROSITE" id="PS01124"/>
    </source>
</evidence>
<dbReference type="SUPFAM" id="SSF46689">
    <property type="entry name" value="Homeodomain-like"/>
    <property type="match status" value="1"/>
</dbReference>
<feature type="transmembrane region" description="Helical" evidence="4">
    <location>
        <begin position="37"/>
        <end position="62"/>
    </location>
</feature>
<dbReference type="KEGG" id="plei:Q9312_08445"/>
<dbReference type="InterPro" id="IPR009057">
    <property type="entry name" value="Homeodomain-like_sf"/>
</dbReference>
<dbReference type="InterPro" id="IPR018060">
    <property type="entry name" value="HTH_AraC"/>
</dbReference>
<dbReference type="EMBL" id="CP133548">
    <property type="protein sequence ID" value="WMS88930.1"/>
    <property type="molecule type" value="Genomic_DNA"/>
</dbReference>
<keyword evidence="2" id="KW-0238">DNA-binding</keyword>
<dbReference type="SMART" id="SM00342">
    <property type="entry name" value="HTH_ARAC"/>
    <property type="match status" value="1"/>
</dbReference>
<accession>A0AA51X991</accession>
<keyword evidence="7" id="KW-1185">Reference proteome</keyword>
<name>A0AA51X991_9GAMM</name>
<evidence type="ECO:0000256" key="3">
    <source>
        <dbReference type="ARBA" id="ARBA00023163"/>
    </source>
</evidence>
<dbReference type="RefSeq" id="WP_309204149.1">
    <property type="nucleotide sequence ID" value="NZ_CP133548.1"/>
</dbReference>
<feature type="transmembrane region" description="Helical" evidence="4">
    <location>
        <begin position="137"/>
        <end position="160"/>
    </location>
</feature>
<feature type="transmembrane region" description="Helical" evidence="4">
    <location>
        <begin position="189"/>
        <end position="210"/>
    </location>
</feature>
<dbReference type="InterPro" id="IPR018062">
    <property type="entry name" value="HTH_AraC-typ_CS"/>
</dbReference>
<keyword evidence="3" id="KW-0804">Transcription</keyword>
<keyword evidence="4" id="KW-0472">Membrane</keyword>
<reference evidence="6 7" key="1">
    <citation type="submission" date="2023-08" db="EMBL/GenBank/DDBJ databases">
        <title>Pleionea litopenaei sp. nov., isolated from stomach of juvenile Litopenaeus vannamei.</title>
        <authorList>
            <person name="Rho A.M."/>
            <person name="Hwang C.Y."/>
        </authorList>
    </citation>
    <scope>NUCLEOTIDE SEQUENCE [LARGE SCALE GENOMIC DNA]</scope>
    <source>
        <strain evidence="6 7">HL-JVS1</strain>
    </source>
</reference>
<dbReference type="AlphaFoldDB" id="A0AA51X991"/>
<proteinExistence type="predicted"/>
<dbReference type="GO" id="GO:0003700">
    <property type="term" value="F:DNA-binding transcription factor activity"/>
    <property type="evidence" value="ECO:0007669"/>
    <property type="project" value="InterPro"/>
</dbReference>
<protein>
    <submittedName>
        <fullName evidence="6">Helix-turn-helix domain-containing protein</fullName>
    </submittedName>
</protein>
<dbReference type="Gene3D" id="1.10.10.60">
    <property type="entry name" value="Homeodomain-like"/>
    <property type="match status" value="1"/>
</dbReference>
<evidence type="ECO:0000256" key="2">
    <source>
        <dbReference type="ARBA" id="ARBA00023125"/>
    </source>
</evidence>
<feature type="transmembrane region" description="Helical" evidence="4">
    <location>
        <begin position="222"/>
        <end position="239"/>
    </location>
</feature>
<feature type="domain" description="HTH araC/xylS-type" evidence="5">
    <location>
        <begin position="293"/>
        <end position="393"/>
    </location>
</feature>
<evidence type="ECO:0000256" key="1">
    <source>
        <dbReference type="ARBA" id="ARBA00023015"/>
    </source>
</evidence>
<keyword evidence="4" id="KW-0812">Transmembrane</keyword>
<gene>
    <name evidence="6" type="ORF">Q9312_08445</name>
</gene>
<dbReference type="PANTHER" id="PTHR43280:SF2">
    <property type="entry name" value="HTH-TYPE TRANSCRIPTIONAL REGULATOR EXSA"/>
    <property type="match status" value="1"/>
</dbReference>
<keyword evidence="1" id="KW-0805">Transcription regulation</keyword>
<dbReference type="GO" id="GO:0043565">
    <property type="term" value="F:sequence-specific DNA binding"/>
    <property type="evidence" value="ECO:0007669"/>
    <property type="project" value="InterPro"/>
</dbReference>
<feature type="transmembrane region" description="Helical" evidence="4">
    <location>
        <begin position="6"/>
        <end position="25"/>
    </location>
</feature>
<organism evidence="6 7">
    <name type="scientific">Pleionea litopenaei</name>
    <dbReference type="NCBI Taxonomy" id="3070815"/>
    <lineage>
        <taxon>Bacteria</taxon>
        <taxon>Pseudomonadati</taxon>
        <taxon>Pseudomonadota</taxon>
        <taxon>Gammaproteobacteria</taxon>
        <taxon>Oceanospirillales</taxon>
        <taxon>Pleioneaceae</taxon>
        <taxon>Pleionea</taxon>
    </lineage>
</organism>
<evidence type="ECO:0000313" key="6">
    <source>
        <dbReference type="EMBL" id="WMS88930.1"/>
    </source>
</evidence>
<dbReference type="Proteomes" id="UP001239782">
    <property type="component" value="Chromosome"/>
</dbReference>